<dbReference type="AlphaFoldDB" id="A0A1H8IQ07"/>
<gene>
    <name evidence="2" type="ORF">SAMN04488134_101663</name>
</gene>
<name>A0A1H8IQ07_9BACI</name>
<feature type="signal peptide" evidence="1">
    <location>
        <begin position="1"/>
        <end position="25"/>
    </location>
</feature>
<evidence type="ECO:0000256" key="1">
    <source>
        <dbReference type="SAM" id="SignalP"/>
    </source>
</evidence>
<dbReference type="STRING" id="872970.SAMN04488134_101663"/>
<evidence type="ECO:0000313" key="3">
    <source>
        <dbReference type="Proteomes" id="UP000199300"/>
    </source>
</evidence>
<evidence type="ECO:0000313" key="2">
    <source>
        <dbReference type="EMBL" id="SEN69758.1"/>
    </source>
</evidence>
<dbReference type="Proteomes" id="UP000199300">
    <property type="component" value="Unassembled WGS sequence"/>
</dbReference>
<organism evidence="2 3">
    <name type="scientific">Amphibacillus marinus</name>
    <dbReference type="NCBI Taxonomy" id="872970"/>
    <lineage>
        <taxon>Bacteria</taxon>
        <taxon>Bacillati</taxon>
        <taxon>Bacillota</taxon>
        <taxon>Bacilli</taxon>
        <taxon>Bacillales</taxon>
        <taxon>Bacillaceae</taxon>
        <taxon>Amphibacillus</taxon>
    </lineage>
</organism>
<dbReference type="EMBL" id="FODJ01000001">
    <property type="protein sequence ID" value="SEN69758.1"/>
    <property type="molecule type" value="Genomic_DNA"/>
</dbReference>
<proteinExistence type="predicted"/>
<reference evidence="2 3" key="1">
    <citation type="submission" date="2016-10" db="EMBL/GenBank/DDBJ databases">
        <authorList>
            <person name="de Groot N.N."/>
        </authorList>
    </citation>
    <scope>NUCLEOTIDE SEQUENCE [LARGE SCALE GENOMIC DNA]</scope>
    <source>
        <strain evidence="2 3">CGMCC 1.10434</strain>
    </source>
</reference>
<dbReference type="RefSeq" id="WP_091494775.1">
    <property type="nucleotide sequence ID" value="NZ_FODJ01000001.1"/>
</dbReference>
<dbReference type="PROSITE" id="PS51257">
    <property type="entry name" value="PROKAR_LIPOPROTEIN"/>
    <property type="match status" value="1"/>
</dbReference>
<accession>A0A1H8IQ07</accession>
<keyword evidence="1" id="KW-0732">Signal</keyword>
<feature type="chain" id="PRO_5011491625" evidence="1">
    <location>
        <begin position="26"/>
        <end position="151"/>
    </location>
</feature>
<sequence length="151" mass="17392">MKQLSRLWVLLFGCLFLVLGCNEQADGIQFYGEGEHWKATLAYYGNIASGGSEQHVDSNEEYNFQLTIIYQGKLAEADWLTEMRYQLDLGALGTIDQTKRFDEPHEISAFYITGFVESEEPLLLNEKINLAIEWDEQSEQIPLTFVEQEQE</sequence>
<keyword evidence="3" id="KW-1185">Reference proteome</keyword>
<protein>
    <submittedName>
        <fullName evidence="2">Uncharacterized protein</fullName>
    </submittedName>
</protein>